<accession>A0ABM8UPG6</accession>
<sequence>MKEHTTNYENTLIEVAVDCPVTAAEKPPVKGDKKTVANIAFDLISKNPYKFTSDDVLFQIYAEKNDLTEAEMEGARKQYFSKGQACMRASPLPKRYGWGIHNDEKGKVAVIARESQEYEEMLNDSTLKKVKAMKSSR</sequence>
<dbReference type="Pfam" id="PF19654">
    <property type="entry name" value="DUF6157"/>
    <property type="match status" value="1"/>
</dbReference>
<evidence type="ECO:0000313" key="2">
    <source>
        <dbReference type="Proteomes" id="UP000679725"/>
    </source>
</evidence>
<protein>
    <submittedName>
        <fullName evidence="1">Uncharacterized protein</fullName>
    </submittedName>
</protein>
<proteinExistence type="predicted"/>
<name>A0ABM8UPG6_9BACT</name>
<dbReference type="EMBL" id="CAJRAU010000002">
    <property type="protein sequence ID" value="CAG5069391.1"/>
    <property type="molecule type" value="Genomic_DNA"/>
</dbReference>
<reference evidence="1 2" key="1">
    <citation type="submission" date="2021-04" db="EMBL/GenBank/DDBJ databases">
        <authorList>
            <person name="Rodrigo-Torres L."/>
            <person name="Arahal R. D."/>
            <person name="Lucena T."/>
        </authorList>
    </citation>
    <scope>NUCLEOTIDE SEQUENCE [LARGE SCALE GENOMIC DNA]</scope>
    <source>
        <strain evidence="1 2">CECT 9623</strain>
    </source>
</reference>
<dbReference type="Proteomes" id="UP000679725">
    <property type="component" value="Unassembled WGS sequence"/>
</dbReference>
<evidence type="ECO:0000313" key="1">
    <source>
        <dbReference type="EMBL" id="CAG5069391.1"/>
    </source>
</evidence>
<keyword evidence="2" id="KW-1185">Reference proteome</keyword>
<comment type="caution">
    <text evidence="1">The sequence shown here is derived from an EMBL/GenBank/DDBJ whole genome shotgun (WGS) entry which is preliminary data.</text>
</comment>
<organism evidence="1 2">
    <name type="scientific">Dyadobacter linearis</name>
    <dbReference type="NCBI Taxonomy" id="2823330"/>
    <lineage>
        <taxon>Bacteria</taxon>
        <taxon>Pseudomonadati</taxon>
        <taxon>Bacteroidota</taxon>
        <taxon>Cytophagia</taxon>
        <taxon>Cytophagales</taxon>
        <taxon>Spirosomataceae</taxon>
        <taxon>Dyadobacter</taxon>
    </lineage>
</organism>
<gene>
    <name evidence="1" type="ORF">DYBT9623_02127</name>
</gene>
<dbReference type="InterPro" id="IPR046155">
    <property type="entry name" value="DUF6157"/>
</dbReference>
<dbReference type="RefSeq" id="WP_215233465.1">
    <property type="nucleotide sequence ID" value="NZ_CAJRAU010000002.1"/>
</dbReference>